<keyword evidence="2" id="KW-1185">Reference proteome</keyword>
<dbReference type="AlphaFoldDB" id="A0A8R2JLD8"/>
<evidence type="ECO:0000313" key="2">
    <source>
        <dbReference type="Proteomes" id="UP000007819"/>
    </source>
</evidence>
<dbReference type="GeneID" id="100574254"/>
<dbReference type="RefSeq" id="XP_029341190.1">
    <property type="nucleotide sequence ID" value="XM_029485330.1"/>
</dbReference>
<name>A0A8R2JLD8_ACYPI</name>
<accession>A0A8R2JLD8</accession>
<organism evidence="1 2">
    <name type="scientific">Acyrthosiphon pisum</name>
    <name type="common">Pea aphid</name>
    <dbReference type="NCBI Taxonomy" id="7029"/>
    <lineage>
        <taxon>Eukaryota</taxon>
        <taxon>Metazoa</taxon>
        <taxon>Ecdysozoa</taxon>
        <taxon>Arthropoda</taxon>
        <taxon>Hexapoda</taxon>
        <taxon>Insecta</taxon>
        <taxon>Pterygota</taxon>
        <taxon>Neoptera</taxon>
        <taxon>Paraneoptera</taxon>
        <taxon>Hemiptera</taxon>
        <taxon>Sternorrhyncha</taxon>
        <taxon>Aphidomorpha</taxon>
        <taxon>Aphidoidea</taxon>
        <taxon>Aphididae</taxon>
        <taxon>Macrosiphini</taxon>
        <taxon>Acyrthosiphon</taxon>
    </lineage>
</organism>
<dbReference type="EnsemblMetazoa" id="XM_029485330.1">
    <property type="protein sequence ID" value="XP_029341190.1"/>
    <property type="gene ID" value="LOC100574254"/>
</dbReference>
<dbReference type="Proteomes" id="UP000007819">
    <property type="component" value="Chromosome X"/>
</dbReference>
<sequence length="193" mass="22749">MCCSNLAELAADRKNVRLIEMYITITSYFNADTMKFLVNKMLECKDVETVEHYYNVLDKNLKLHPPCAQYMDEEYEQLLLSSYRKYFGEMTLWDYIIECLKNITRGSLLYGDDDAFDLAFKRCFCFCICILQVDFEVSKNKRSLVAKCLKYKLERETRMNEISTLLDKSYNTGYNFQMPVIHLAILVSQLQCN</sequence>
<protein>
    <submittedName>
        <fullName evidence="1">Uncharacterized protein</fullName>
    </submittedName>
</protein>
<dbReference type="OrthoDB" id="6584454at2759"/>
<reference evidence="1" key="2">
    <citation type="submission" date="2022-06" db="UniProtKB">
        <authorList>
            <consortium name="EnsemblMetazoa"/>
        </authorList>
    </citation>
    <scope>IDENTIFICATION</scope>
</reference>
<reference evidence="2" key="1">
    <citation type="submission" date="2010-06" db="EMBL/GenBank/DDBJ databases">
        <authorList>
            <person name="Jiang H."/>
            <person name="Abraham K."/>
            <person name="Ali S."/>
            <person name="Alsbrooks S.L."/>
            <person name="Anim B.N."/>
            <person name="Anosike U.S."/>
            <person name="Attaway T."/>
            <person name="Bandaranaike D.P."/>
            <person name="Battles P.K."/>
            <person name="Bell S.N."/>
            <person name="Bell A.V."/>
            <person name="Beltran B."/>
            <person name="Bickham C."/>
            <person name="Bustamante Y."/>
            <person name="Caleb T."/>
            <person name="Canada A."/>
            <person name="Cardenas V."/>
            <person name="Carter K."/>
            <person name="Chacko J."/>
            <person name="Chandrabose M.N."/>
            <person name="Chavez D."/>
            <person name="Chavez A."/>
            <person name="Chen L."/>
            <person name="Chu H.-S."/>
            <person name="Claassen K.J."/>
            <person name="Cockrell R."/>
            <person name="Collins M."/>
            <person name="Cooper J.A."/>
            <person name="Cree A."/>
            <person name="Curry S.M."/>
            <person name="Da Y."/>
            <person name="Dao M.D."/>
            <person name="Das B."/>
            <person name="Davila M.-L."/>
            <person name="Davy-Carroll L."/>
            <person name="Denson S."/>
            <person name="Dinh H."/>
            <person name="Ebong V.E."/>
            <person name="Edwards J.R."/>
            <person name="Egan A."/>
            <person name="El-Daye J."/>
            <person name="Escobedo L."/>
            <person name="Fernandez S."/>
            <person name="Fernando P.R."/>
            <person name="Flagg N."/>
            <person name="Forbes L.D."/>
            <person name="Fowler R.G."/>
            <person name="Fu Q."/>
            <person name="Gabisi R.A."/>
            <person name="Ganer J."/>
            <person name="Garbino Pronczuk A."/>
            <person name="Garcia R.M."/>
            <person name="Garner T."/>
            <person name="Garrett T.E."/>
            <person name="Gonzalez D.A."/>
            <person name="Hamid H."/>
            <person name="Hawkins E.S."/>
            <person name="Hirani K."/>
            <person name="Hogues M.E."/>
            <person name="Hollins B."/>
            <person name="Hsiao C.-H."/>
            <person name="Jabil R."/>
            <person name="James M.L."/>
            <person name="Jhangiani S.N."/>
            <person name="Johnson B."/>
            <person name="Johnson Q."/>
            <person name="Joshi V."/>
            <person name="Kalu J.B."/>
            <person name="Kam C."/>
            <person name="Kashfia A."/>
            <person name="Keebler J."/>
            <person name="Kisamo H."/>
            <person name="Kovar C.L."/>
            <person name="Lago L.A."/>
            <person name="Lai C.-Y."/>
            <person name="Laidlaw J."/>
            <person name="Lara F."/>
            <person name="Le T.-K."/>
            <person name="Lee S.L."/>
            <person name="Legall F.H."/>
            <person name="Lemon S.J."/>
            <person name="Lewis L.R."/>
            <person name="Li B."/>
            <person name="Liu Y."/>
            <person name="Liu Y.-S."/>
            <person name="Lopez J."/>
            <person name="Lozado R.J."/>
            <person name="Lu J."/>
            <person name="Madu R.C."/>
            <person name="Maheshwari M."/>
            <person name="Maheshwari R."/>
            <person name="Malloy K."/>
            <person name="Martinez E."/>
            <person name="Mathew T."/>
            <person name="Mercado I.C."/>
            <person name="Mercado C."/>
            <person name="Meyer B."/>
            <person name="Montgomery K."/>
            <person name="Morgan M.B."/>
            <person name="Munidasa M."/>
            <person name="Nazareth L.V."/>
            <person name="Nelson J."/>
            <person name="Ng B.M."/>
            <person name="Nguyen N.B."/>
            <person name="Nguyen P.Q."/>
            <person name="Nguyen T."/>
            <person name="Obregon M."/>
            <person name="Okwuonu G.O."/>
            <person name="Onwere C.G."/>
            <person name="Orozco G."/>
            <person name="Parra A."/>
            <person name="Patel S."/>
            <person name="Patil S."/>
            <person name="Perez A."/>
            <person name="Perez Y."/>
            <person name="Pham C."/>
            <person name="Primus E.L."/>
            <person name="Pu L.-L."/>
            <person name="Puazo M."/>
            <person name="Qin X."/>
            <person name="Quiroz J.B."/>
            <person name="Reese J."/>
            <person name="Richards S."/>
            <person name="Rives C.M."/>
            <person name="Robberts R."/>
            <person name="Ruiz S.J."/>
            <person name="Ruiz M.J."/>
            <person name="Santibanez J."/>
            <person name="Schneider B.W."/>
            <person name="Sisson I."/>
            <person name="Smith M."/>
            <person name="Sodergren E."/>
            <person name="Song X.-Z."/>
            <person name="Song B.B."/>
            <person name="Summersgill H."/>
            <person name="Thelus R."/>
            <person name="Thornton R.D."/>
            <person name="Trejos Z.Y."/>
            <person name="Usmani K."/>
            <person name="Vattathil S."/>
            <person name="Villasana D."/>
            <person name="Walker D.L."/>
            <person name="Wang S."/>
            <person name="Wang K."/>
            <person name="White C.S."/>
            <person name="Williams A.C."/>
            <person name="Williamson J."/>
            <person name="Wilson K."/>
            <person name="Woghiren I.O."/>
            <person name="Woodworth J.R."/>
            <person name="Worley K.C."/>
            <person name="Wright R.A."/>
            <person name="Wu W."/>
            <person name="Young L."/>
            <person name="Zhang L."/>
            <person name="Zhang J."/>
            <person name="Zhu Y."/>
            <person name="Muzny D.M."/>
            <person name="Weinstock G."/>
            <person name="Gibbs R.A."/>
        </authorList>
    </citation>
    <scope>NUCLEOTIDE SEQUENCE [LARGE SCALE GENOMIC DNA]</scope>
    <source>
        <strain evidence="2">LSR1</strain>
    </source>
</reference>
<dbReference type="KEGG" id="api:100574254"/>
<proteinExistence type="predicted"/>
<evidence type="ECO:0000313" key="1">
    <source>
        <dbReference type="EnsemblMetazoa" id="XP_029341190.1"/>
    </source>
</evidence>